<dbReference type="Pfam" id="PF10272">
    <property type="entry name" value="Tmpp129"/>
    <property type="match status" value="1"/>
</dbReference>
<dbReference type="GO" id="GO:0016020">
    <property type="term" value="C:membrane"/>
    <property type="evidence" value="ECO:0007669"/>
    <property type="project" value="UniProtKB-SubCell"/>
</dbReference>
<evidence type="ECO:0000256" key="3">
    <source>
        <dbReference type="ARBA" id="ARBA00022692"/>
    </source>
</evidence>
<evidence type="ECO:0000256" key="6">
    <source>
        <dbReference type="SAM" id="Phobius"/>
    </source>
</evidence>
<evidence type="ECO:0000313" key="7">
    <source>
        <dbReference type="EMBL" id="CAG9135304.1"/>
    </source>
</evidence>
<evidence type="ECO:0000313" key="8">
    <source>
        <dbReference type="Proteomes" id="UP000653454"/>
    </source>
</evidence>
<sequence>MDVLITLFYILFCICVIYPPTEFVSAGFTIPLMFENWLGSENVNFVGYHMKRITLTLFLHSALPLGYIFFLWVGGVTNPWMMACTYLAAIIPLLMSLKLMTWWEKEKQDNPIVKMLKPFVPEGGDWRIVAANLNIEFRNVDKVTVHLGTNSKLVTTETWIIKVCLYSIHAIKQSDCTLVATSTDSHNLTPAGEDEIQFITIEVIPNRPDLKQFSFRISAAALRDLQPRLLHPVRVPDHLTLQPTLIERFVMVFKQHVDENPIYYVDQELELCIGCMQSPADVKLSKRCDANTVPVLEGQPQCQQCNCRVLWCCLCIARWWAARAGGAGSAPAAWLEGRCSCPVCRAVFCVRDVCPARARAS</sequence>
<evidence type="ECO:0000256" key="5">
    <source>
        <dbReference type="ARBA" id="ARBA00023136"/>
    </source>
</evidence>
<gene>
    <name evidence="7" type="ORF">PLXY2_LOCUS13550</name>
</gene>
<feature type="transmembrane region" description="Helical" evidence="6">
    <location>
        <begin position="55"/>
        <end position="74"/>
    </location>
</feature>
<accession>A0A8S4G658</accession>
<comment type="caution">
    <text evidence="7">The sequence shown here is derived from an EMBL/GenBank/DDBJ whole genome shotgun (WGS) entry which is preliminary data.</text>
</comment>
<dbReference type="AlphaFoldDB" id="A0A8S4G658"/>
<dbReference type="GO" id="GO:0005783">
    <property type="term" value="C:endoplasmic reticulum"/>
    <property type="evidence" value="ECO:0007669"/>
    <property type="project" value="TreeGrafter"/>
</dbReference>
<dbReference type="PANTHER" id="PTHR31322:SF2">
    <property type="entry name" value="E3 UBIQUITIN-PROTEIN LIGASE TM129"/>
    <property type="match status" value="1"/>
</dbReference>
<proteinExistence type="inferred from homology"/>
<dbReference type="GO" id="GO:0016567">
    <property type="term" value="P:protein ubiquitination"/>
    <property type="evidence" value="ECO:0007669"/>
    <property type="project" value="InterPro"/>
</dbReference>
<comment type="subcellular location">
    <subcellularLocation>
        <location evidence="1">Membrane</location>
        <topology evidence="1">Multi-pass membrane protein</topology>
    </subcellularLocation>
</comment>
<evidence type="ECO:0000256" key="2">
    <source>
        <dbReference type="ARBA" id="ARBA00007332"/>
    </source>
</evidence>
<keyword evidence="8" id="KW-1185">Reference proteome</keyword>
<feature type="transmembrane region" description="Helical" evidence="6">
    <location>
        <begin position="80"/>
        <end position="97"/>
    </location>
</feature>
<dbReference type="Proteomes" id="UP000653454">
    <property type="component" value="Unassembled WGS sequence"/>
</dbReference>
<dbReference type="GO" id="GO:0061630">
    <property type="term" value="F:ubiquitin protein ligase activity"/>
    <property type="evidence" value="ECO:0007669"/>
    <property type="project" value="InterPro"/>
</dbReference>
<dbReference type="PANTHER" id="PTHR31322">
    <property type="entry name" value="E3 UBIQUITIN-PROTEIN LIGASE TM129"/>
    <property type="match status" value="1"/>
</dbReference>
<keyword evidence="3 6" id="KW-0812">Transmembrane</keyword>
<dbReference type="EMBL" id="CAJHNJ030000099">
    <property type="protein sequence ID" value="CAG9135304.1"/>
    <property type="molecule type" value="Genomic_DNA"/>
</dbReference>
<evidence type="ECO:0000256" key="1">
    <source>
        <dbReference type="ARBA" id="ARBA00004141"/>
    </source>
</evidence>
<evidence type="ECO:0000256" key="4">
    <source>
        <dbReference type="ARBA" id="ARBA00022989"/>
    </source>
</evidence>
<feature type="transmembrane region" description="Helical" evidence="6">
    <location>
        <begin position="6"/>
        <end position="34"/>
    </location>
</feature>
<keyword evidence="5 6" id="KW-0472">Membrane</keyword>
<dbReference type="InterPro" id="IPR018801">
    <property type="entry name" value="TM129"/>
</dbReference>
<organism evidence="7 8">
    <name type="scientific">Plutella xylostella</name>
    <name type="common">Diamondback moth</name>
    <name type="synonym">Plutella maculipennis</name>
    <dbReference type="NCBI Taxonomy" id="51655"/>
    <lineage>
        <taxon>Eukaryota</taxon>
        <taxon>Metazoa</taxon>
        <taxon>Ecdysozoa</taxon>
        <taxon>Arthropoda</taxon>
        <taxon>Hexapoda</taxon>
        <taxon>Insecta</taxon>
        <taxon>Pterygota</taxon>
        <taxon>Neoptera</taxon>
        <taxon>Endopterygota</taxon>
        <taxon>Lepidoptera</taxon>
        <taxon>Glossata</taxon>
        <taxon>Ditrysia</taxon>
        <taxon>Yponomeutoidea</taxon>
        <taxon>Plutellidae</taxon>
        <taxon>Plutella</taxon>
    </lineage>
</organism>
<name>A0A8S4G658_PLUXY</name>
<keyword evidence="4 6" id="KW-1133">Transmembrane helix</keyword>
<reference evidence="7" key="1">
    <citation type="submission" date="2020-11" db="EMBL/GenBank/DDBJ databases">
        <authorList>
            <person name="Whiteford S."/>
        </authorList>
    </citation>
    <scope>NUCLEOTIDE SEQUENCE</scope>
</reference>
<comment type="similarity">
    <text evidence="2">Belongs to the TMEM129 family.</text>
</comment>
<protein>
    <submittedName>
        <fullName evidence="7">(diamondback moth) hypothetical protein</fullName>
    </submittedName>
</protein>